<dbReference type="Proteomes" id="UP000619534">
    <property type="component" value="Unassembled WGS sequence"/>
</dbReference>
<dbReference type="InterPro" id="IPR048146">
    <property type="entry name" value="RAxF_45-like"/>
</dbReference>
<gene>
    <name evidence="1" type="ORF">GCM10007216_39710</name>
</gene>
<dbReference type="NCBIfam" id="NF041642">
    <property type="entry name" value="RAxF_45"/>
    <property type="match status" value="1"/>
</dbReference>
<reference evidence="2" key="1">
    <citation type="journal article" date="2019" name="Int. J. Syst. Evol. Microbiol.">
        <title>The Global Catalogue of Microorganisms (GCM) 10K type strain sequencing project: providing services to taxonomists for standard genome sequencing and annotation.</title>
        <authorList>
            <consortium name="The Broad Institute Genomics Platform"/>
            <consortium name="The Broad Institute Genome Sequencing Center for Infectious Disease"/>
            <person name="Wu L."/>
            <person name="Ma J."/>
        </authorList>
    </citation>
    <scope>NUCLEOTIDE SEQUENCE [LARGE SCALE GENOMIC DNA]</scope>
    <source>
        <strain evidence="2">CCM 7282</strain>
    </source>
</reference>
<evidence type="ECO:0000313" key="1">
    <source>
        <dbReference type="EMBL" id="GGD05107.1"/>
    </source>
</evidence>
<proteinExistence type="predicted"/>
<sequence length="42" mass="4958">MLYTQKCVIDRELLYINRALFHDSAVQGTSVSFFRQLNNEHV</sequence>
<organism evidence="1 2">
    <name type="scientific">Thalassobacillus devorans</name>
    <dbReference type="NCBI Taxonomy" id="279813"/>
    <lineage>
        <taxon>Bacteria</taxon>
        <taxon>Bacillati</taxon>
        <taxon>Bacillota</taxon>
        <taxon>Bacilli</taxon>
        <taxon>Bacillales</taxon>
        <taxon>Bacillaceae</taxon>
        <taxon>Thalassobacillus</taxon>
    </lineage>
</organism>
<comment type="caution">
    <text evidence="1">The sequence shown here is derived from an EMBL/GenBank/DDBJ whole genome shotgun (WGS) entry which is preliminary data.</text>
</comment>
<dbReference type="EMBL" id="BMCJ01000014">
    <property type="protein sequence ID" value="GGD05107.1"/>
    <property type="molecule type" value="Genomic_DNA"/>
</dbReference>
<dbReference type="RefSeq" id="WP_258953955.1">
    <property type="nucleotide sequence ID" value="NZ_BMCJ01000014.1"/>
</dbReference>
<accession>A0ABQ1PWL7</accession>
<name>A0ABQ1PWL7_9BACI</name>
<evidence type="ECO:0000313" key="2">
    <source>
        <dbReference type="Proteomes" id="UP000619534"/>
    </source>
</evidence>
<keyword evidence="2" id="KW-1185">Reference proteome</keyword>
<protein>
    <submittedName>
        <fullName evidence="1">Uncharacterized protein</fullName>
    </submittedName>
</protein>